<feature type="domain" description="HTH gntR-type" evidence="5">
    <location>
        <begin position="10"/>
        <end position="76"/>
    </location>
</feature>
<evidence type="ECO:0000313" key="6">
    <source>
        <dbReference type="EMBL" id="SCL23285.1"/>
    </source>
</evidence>
<evidence type="ECO:0000256" key="1">
    <source>
        <dbReference type="ARBA" id="ARBA00023015"/>
    </source>
</evidence>
<feature type="region of interest" description="Disordered" evidence="4">
    <location>
        <begin position="208"/>
        <end position="227"/>
    </location>
</feature>
<dbReference type="Gene3D" id="1.10.10.10">
    <property type="entry name" value="Winged helix-like DNA-binding domain superfamily/Winged helix DNA-binding domain"/>
    <property type="match status" value="1"/>
</dbReference>
<keyword evidence="7" id="KW-1185">Reference proteome</keyword>
<organism evidence="6 7">
    <name type="scientific">Micromonospora pallida</name>
    <dbReference type="NCBI Taxonomy" id="145854"/>
    <lineage>
        <taxon>Bacteria</taxon>
        <taxon>Bacillati</taxon>
        <taxon>Actinomycetota</taxon>
        <taxon>Actinomycetes</taxon>
        <taxon>Micromonosporales</taxon>
        <taxon>Micromonosporaceae</taxon>
        <taxon>Micromonospora</taxon>
    </lineage>
</organism>
<dbReference type="RefSeq" id="WP_091640856.1">
    <property type="nucleotide sequence ID" value="NZ_FMHW01000002.1"/>
</dbReference>
<evidence type="ECO:0000256" key="4">
    <source>
        <dbReference type="SAM" id="MobiDB-lite"/>
    </source>
</evidence>
<evidence type="ECO:0000256" key="3">
    <source>
        <dbReference type="ARBA" id="ARBA00023163"/>
    </source>
</evidence>
<gene>
    <name evidence="6" type="ORF">GA0074692_1551</name>
</gene>
<dbReference type="Pfam" id="PF07729">
    <property type="entry name" value="FCD"/>
    <property type="match status" value="1"/>
</dbReference>
<dbReference type="Gene3D" id="1.20.120.530">
    <property type="entry name" value="GntR ligand-binding domain-like"/>
    <property type="match status" value="1"/>
</dbReference>
<sequence>MLNVRPIRVESLGEKLAGELRRRIIVGDVPASTRLVEEELAESFRVSRGPVRDAIRILRAEGLVTGTGRNVVTRSLSTADIDELMALRESFELLAVERAIDTNLGDLTGRLAAALVEMDTAAADRDATAFTTADIRFHSSFFEAAGLTRLDVLWNQFRPTIEGLLHASGKQMDDLAPSAGEHHDLAALIAAGKVTDVKNELHRHLRKTRSRLQAAVSPPPSQRKSDL</sequence>
<accession>A0A1C6S1J4</accession>
<dbReference type="InterPro" id="IPR036388">
    <property type="entry name" value="WH-like_DNA-bd_sf"/>
</dbReference>
<keyword evidence="3" id="KW-0804">Transcription</keyword>
<keyword evidence="1" id="KW-0805">Transcription regulation</keyword>
<dbReference type="InterPro" id="IPR000524">
    <property type="entry name" value="Tscrpt_reg_HTH_GntR"/>
</dbReference>
<dbReference type="Proteomes" id="UP000198959">
    <property type="component" value="Unassembled WGS sequence"/>
</dbReference>
<dbReference type="SMART" id="SM00895">
    <property type="entry name" value="FCD"/>
    <property type="match status" value="1"/>
</dbReference>
<dbReference type="SMART" id="SM00345">
    <property type="entry name" value="HTH_GNTR"/>
    <property type="match status" value="1"/>
</dbReference>
<evidence type="ECO:0000259" key="5">
    <source>
        <dbReference type="PROSITE" id="PS50949"/>
    </source>
</evidence>
<keyword evidence="2" id="KW-0238">DNA-binding</keyword>
<dbReference type="InterPro" id="IPR008920">
    <property type="entry name" value="TF_FadR/GntR_C"/>
</dbReference>
<dbReference type="STRING" id="145854.GA0074692_1551"/>
<dbReference type="EMBL" id="FMHW01000002">
    <property type="protein sequence ID" value="SCL23285.1"/>
    <property type="molecule type" value="Genomic_DNA"/>
</dbReference>
<dbReference type="PROSITE" id="PS50949">
    <property type="entry name" value="HTH_GNTR"/>
    <property type="match status" value="1"/>
</dbReference>
<dbReference type="SUPFAM" id="SSF48008">
    <property type="entry name" value="GntR ligand-binding domain-like"/>
    <property type="match status" value="1"/>
</dbReference>
<evidence type="ECO:0000256" key="2">
    <source>
        <dbReference type="ARBA" id="ARBA00023125"/>
    </source>
</evidence>
<dbReference type="InterPro" id="IPR011711">
    <property type="entry name" value="GntR_C"/>
</dbReference>
<proteinExistence type="predicted"/>
<dbReference type="GO" id="GO:0003677">
    <property type="term" value="F:DNA binding"/>
    <property type="evidence" value="ECO:0007669"/>
    <property type="project" value="UniProtKB-KW"/>
</dbReference>
<dbReference type="PRINTS" id="PR00035">
    <property type="entry name" value="HTHGNTR"/>
</dbReference>
<dbReference type="PANTHER" id="PTHR43537">
    <property type="entry name" value="TRANSCRIPTIONAL REGULATOR, GNTR FAMILY"/>
    <property type="match status" value="1"/>
</dbReference>
<dbReference type="PANTHER" id="PTHR43537:SF5">
    <property type="entry name" value="UXU OPERON TRANSCRIPTIONAL REGULATOR"/>
    <property type="match status" value="1"/>
</dbReference>
<dbReference type="OrthoDB" id="3367236at2"/>
<evidence type="ECO:0000313" key="7">
    <source>
        <dbReference type="Proteomes" id="UP000198959"/>
    </source>
</evidence>
<dbReference type="Pfam" id="PF00392">
    <property type="entry name" value="GntR"/>
    <property type="match status" value="1"/>
</dbReference>
<protein>
    <submittedName>
        <fullName evidence="6">Transcriptional regulator, GntR family</fullName>
    </submittedName>
</protein>
<dbReference type="AlphaFoldDB" id="A0A1C6S1J4"/>
<reference evidence="7" key="1">
    <citation type="submission" date="2016-06" db="EMBL/GenBank/DDBJ databases">
        <authorList>
            <person name="Varghese N."/>
            <person name="Submissions Spin"/>
        </authorList>
    </citation>
    <scope>NUCLEOTIDE SEQUENCE [LARGE SCALE GENOMIC DNA]</scope>
    <source>
        <strain evidence="7">DSM 43817</strain>
    </source>
</reference>
<dbReference type="InterPro" id="IPR036390">
    <property type="entry name" value="WH_DNA-bd_sf"/>
</dbReference>
<dbReference type="SUPFAM" id="SSF46785">
    <property type="entry name" value="Winged helix' DNA-binding domain"/>
    <property type="match status" value="1"/>
</dbReference>
<name>A0A1C6S1J4_9ACTN</name>
<dbReference type="GO" id="GO:0003700">
    <property type="term" value="F:DNA-binding transcription factor activity"/>
    <property type="evidence" value="ECO:0007669"/>
    <property type="project" value="InterPro"/>
</dbReference>